<dbReference type="SUPFAM" id="SSF50475">
    <property type="entry name" value="FMN-binding split barrel"/>
    <property type="match status" value="1"/>
</dbReference>
<dbReference type="Gene3D" id="2.30.110.10">
    <property type="entry name" value="Electron Transport, Fmn-binding Protein, Chain A"/>
    <property type="match status" value="1"/>
</dbReference>
<dbReference type="OrthoDB" id="139492at2157"/>
<evidence type="ECO:0008006" key="4">
    <source>
        <dbReference type="Google" id="ProtNLM"/>
    </source>
</evidence>
<evidence type="ECO:0000313" key="2">
    <source>
        <dbReference type="EMBL" id="AGB36802.1"/>
    </source>
</evidence>
<dbReference type="HOGENOM" id="CLU_1754644_0_0_2"/>
<evidence type="ECO:0000313" key="3">
    <source>
        <dbReference type="Proteomes" id="UP000010878"/>
    </source>
</evidence>
<dbReference type="Proteomes" id="UP000010878">
    <property type="component" value="Chromosome"/>
</dbReference>
<proteinExistence type="predicted"/>
<evidence type="ECO:0000256" key="1">
    <source>
        <dbReference type="SAM" id="MobiDB-lite"/>
    </source>
</evidence>
<dbReference type="KEGG" id="nou:Natoc_0954"/>
<gene>
    <name evidence="2" type="ORF">Natoc_0954</name>
</gene>
<dbReference type="AlphaFoldDB" id="L0JUX7"/>
<dbReference type="InterPro" id="IPR012349">
    <property type="entry name" value="Split_barrel_FMN-bd"/>
</dbReference>
<dbReference type="RefSeq" id="WP_015320256.1">
    <property type="nucleotide sequence ID" value="NC_019974.1"/>
</dbReference>
<name>L0JUX7_9EURY</name>
<sequence length="177" mass="19618">MKLRGSRSREDVAAFLDDRSIPIRLGCRTPADHPWMVSLWYRRRTVETGPTGDGSGDEGDGRSAEDDEGNGAADEHDGWVLECATSAEANVVDYLQETPAISFEVSTNRPPYAGVRGRGEASIEPDPEKAVLRDLLERYLGGTDSELARTLLREDREEVTITIEPAVVYGWDFSDRM</sequence>
<dbReference type="EMBL" id="CP003929">
    <property type="protein sequence ID" value="AGB36802.1"/>
    <property type="molecule type" value="Genomic_DNA"/>
</dbReference>
<reference evidence="2 3" key="1">
    <citation type="submission" date="2012-11" db="EMBL/GenBank/DDBJ databases">
        <title>FINISHED of Natronococcus occultus SP4, DSM 3396.</title>
        <authorList>
            <consortium name="DOE Joint Genome Institute"/>
            <person name="Eisen J."/>
            <person name="Huntemann M."/>
            <person name="Wei C.-L."/>
            <person name="Han J."/>
            <person name="Detter J.C."/>
            <person name="Han C."/>
            <person name="Tapia R."/>
            <person name="Chen A."/>
            <person name="Kyrpides N."/>
            <person name="Mavromatis K."/>
            <person name="Markowitz V."/>
            <person name="Szeto E."/>
            <person name="Ivanova N."/>
            <person name="Mikhailova N."/>
            <person name="Ovchinnikova G."/>
            <person name="Pagani I."/>
            <person name="Pati A."/>
            <person name="Goodwin L."/>
            <person name="Nordberg H.P."/>
            <person name="Cantor M.N."/>
            <person name="Hua S.X."/>
            <person name="Woyke T."/>
            <person name="Eisen J."/>
            <person name="Klenk H.-P."/>
            <person name="Klenk H.-P."/>
        </authorList>
    </citation>
    <scope>NUCLEOTIDE SEQUENCE [LARGE SCALE GENOMIC DNA]</scope>
    <source>
        <strain evidence="2 3">SP4</strain>
    </source>
</reference>
<dbReference type="eggNOG" id="arCOG00516">
    <property type="taxonomic scope" value="Archaea"/>
</dbReference>
<dbReference type="STRING" id="694430.Natoc_0954"/>
<protein>
    <recommendedName>
        <fullName evidence="4">Pyridoxamine 5'-phosphate oxidase</fullName>
    </recommendedName>
</protein>
<dbReference type="GeneID" id="14402152"/>
<accession>L0JUX7</accession>
<feature type="region of interest" description="Disordered" evidence="1">
    <location>
        <begin position="47"/>
        <end position="76"/>
    </location>
</feature>
<keyword evidence="3" id="KW-1185">Reference proteome</keyword>
<organism evidence="2 3">
    <name type="scientific">Natronococcus occultus SP4</name>
    <dbReference type="NCBI Taxonomy" id="694430"/>
    <lineage>
        <taxon>Archaea</taxon>
        <taxon>Methanobacteriati</taxon>
        <taxon>Methanobacteriota</taxon>
        <taxon>Stenosarchaea group</taxon>
        <taxon>Halobacteria</taxon>
        <taxon>Halobacteriales</taxon>
        <taxon>Natrialbaceae</taxon>
        <taxon>Natronococcus</taxon>
    </lineage>
</organism>